<dbReference type="KEGG" id="aym:YM304_42340"/>
<dbReference type="PROSITE" id="PS51257">
    <property type="entry name" value="PROKAR_LIPOPROTEIN"/>
    <property type="match status" value="1"/>
</dbReference>
<evidence type="ECO:0000313" key="2">
    <source>
        <dbReference type="EMBL" id="BAN04548.1"/>
    </source>
</evidence>
<dbReference type="Proteomes" id="UP000011863">
    <property type="component" value="Chromosome"/>
</dbReference>
<feature type="signal peptide" evidence="1">
    <location>
        <begin position="1"/>
        <end position="22"/>
    </location>
</feature>
<accession>A0A6C7EJ32</accession>
<organism evidence="2 3">
    <name type="scientific">Ilumatobacter coccineus (strain NBRC 103263 / KCTC 29153 / YM16-304)</name>
    <dbReference type="NCBI Taxonomy" id="1313172"/>
    <lineage>
        <taxon>Bacteria</taxon>
        <taxon>Bacillati</taxon>
        <taxon>Actinomycetota</taxon>
        <taxon>Acidimicrobiia</taxon>
        <taxon>Acidimicrobiales</taxon>
        <taxon>Ilumatobacteraceae</taxon>
        <taxon>Ilumatobacter</taxon>
    </lineage>
</organism>
<evidence type="ECO:0000313" key="3">
    <source>
        <dbReference type="Proteomes" id="UP000011863"/>
    </source>
</evidence>
<dbReference type="AlphaFoldDB" id="A0A6C7EJ32"/>
<evidence type="ECO:0008006" key="4">
    <source>
        <dbReference type="Google" id="ProtNLM"/>
    </source>
</evidence>
<dbReference type="EMBL" id="AP012057">
    <property type="protein sequence ID" value="BAN04548.1"/>
    <property type="molecule type" value="Genomic_DNA"/>
</dbReference>
<protein>
    <recommendedName>
        <fullName evidence="4">Lipoprotein</fullName>
    </recommendedName>
</protein>
<keyword evidence="3" id="KW-1185">Reference proteome</keyword>
<feature type="chain" id="PRO_5025595980" description="Lipoprotein" evidence="1">
    <location>
        <begin position="23"/>
        <end position="206"/>
    </location>
</feature>
<sequence length="206" mass="22470">MRQVASAMTRRTLIAAAVVAGALIGCTDSGDEATTSVAPVETIAVTVEPDADSPGEPLQRVRTTNPDACIDVDQQVDDEPQWPEFGPVIDWYRDGCRVRVDVVTERLPAALDCGVTTRHYIQTAPVIGERQTHSGGSVTYLRRGAETITLDPPADPTTVLPDGVVFTGYESDARRLWADPDDEFWIYLVSDELIERWHTGVDDVCG</sequence>
<keyword evidence="1" id="KW-0732">Signal</keyword>
<reference evidence="2 3" key="1">
    <citation type="journal article" date="2013" name="Int. J. Syst. Evol. Microbiol.">
        <title>Ilumatobacter nonamiense sp. nov. and Ilumatobacter coccineum sp. nov., isolated from seashore sand.</title>
        <authorList>
            <person name="Matsumoto A."/>
            <person name="Kasai H."/>
            <person name="Matsuo Y."/>
            <person name="Shizuri Y."/>
            <person name="Ichikawa N."/>
            <person name="Fujita N."/>
            <person name="Omura S."/>
            <person name="Takahashi Y."/>
        </authorList>
    </citation>
    <scope>NUCLEOTIDE SEQUENCE [LARGE SCALE GENOMIC DNA]</scope>
    <source>
        <strain evidence="3">NBRC 103263 / KCTC 29153 / YM16-304</strain>
    </source>
</reference>
<gene>
    <name evidence="2" type="ORF">YM304_42340</name>
</gene>
<name>A0A6C7EJ32_ILUCY</name>
<proteinExistence type="predicted"/>
<evidence type="ECO:0000256" key="1">
    <source>
        <dbReference type="SAM" id="SignalP"/>
    </source>
</evidence>